<dbReference type="Gene3D" id="3.40.50.300">
    <property type="entry name" value="P-loop containing nucleotide triphosphate hydrolases"/>
    <property type="match status" value="1"/>
</dbReference>
<dbReference type="InterPro" id="IPR001650">
    <property type="entry name" value="Helicase_C-like"/>
</dbReference>
<dbReference type="Gene3D" id="3.40.50.10810">
    <property type="entry name" value="Tandem AAA-ATPase domain"/>
    <property type="match status" value="1"/>
</dbReference>
<organism evidence="4">
    <name type="scientific">marine sediment metagenome</name>
    <dbReference type="NCBI Taxonomy" id="412755"/>
    <lineage>
        <taxon>unclassified sequences</taxon>
        <taxon>metagenomes</taxon>
        <taxon>ecological metagenomes</taxon>
    </lineage>
</organism>
<feature type="domain" description="Helicase ATP-binding" evidence="2">
    <location>
        <begin position="14"/>
        <end position="184"/>
    </location>
</feature>
<evidence type="ECO:0008006" key="5">
    <source>
        <dbReference type="Google" id="ProtNLM"/>
    </source>
</evidence>
<evidence type="ECO:0000256" key="1">
    <source>
        <dbReference type="ARBA" id="ARBA00022801"/>
    </source>
</evidence>
<protein>
    <recommendedName>
        <fullName evidence="5">Helicase ATP-binding domain-containing protein</fullName>
    </recommendedName>
</protein>
<dbReference type="PANTHER" id="PTHR45629:SF7">
    <property type="entry name" value="DNA EXCISION REPAIR PROTEIN ERCC-6-RELATED"/>
    <property type="match status" value="1"/>
</dbReference>
<accession>A0A0F9P2D4</accession>
<dbReference type="PANTHER" id="PTHR45629">
    <property type="entry name" value="SNF2/RAD54 FAMILY MEMBER"/>
    <property type="match status" value="1"/>
</dbReference>
<dbReference type="AlphaFoldDB" id="A0A0F9P2D4"/>
<dbReference type="InterPro" id="IPR000330">
    <property type="entry name" value="SNF2_N"/>
</dbReference>
<evidence type="ECO:0000313" key="4">
    <source>
        <dbReference type="EMBL" id="KKN25970.1"/>
    </source>
</evidence>
<dbReference type="SUPFAM" id="SSF52540">
    <property type="entry name" value="P-loop containing nucleoside triphosphate hydrolases"/>
    <property type="match status" value="2"/>
</dbReference>
<dbReference type="Pfam" id="PF00271">
    <property type="entry name" value="Helicase_C"/>
    <property type="match status" value="1"/>
</dbReference>
<dbReference type="Pfam" id="PF00176">
    <property type="entry name" value="SNF2-rel_dom"/>
    <property type="match status" value="1"/>
</dbReference>
<dbReference type="PROSITE" id="PS51192">
    <property type="entry name" value="HELICASE_ATP_BIND_1"/>
    <property type="match status" value="1"/>
</dbReference>
<name>A0A0F9P2D4_9ZZZZ</name>
<dbReference type="InterPro" id="IPR049730">
    <property type="entry name" value="SNF2/RAD54-like_C"/>
</dbReference>
<gene>
    <name evidence="4" type="ORF">LCGC14_0879390</name>
</gene>
<dbReference type="InterPro" id="IPR038718">
    <property type="entry name" value="SNF2-like_sf"/>
</dbReference>
<feature type="domain" description="Helicase C-terminal" evidence="3">
    <location>
        <begin position="290"/>
        <end position="467"/>
    </location>
</feature>
<reference evidence="4" key="1">
    <citation type="journal article" date="2015" name="Nature">
        <title>Complex archaea that bridge the gap between prokaryotes and eukaryotes.</title>
        <authorList>
            <person name="Spang A."/>
            <person name="Saw J.H."/>
            <person name="Jorgensen S.L."/>
            <person name="Zaremba-Niedzwiedzka K."/>
            <person name="Martijn J."/>
            <person name="Lind A.E."/>
            <person name="van Eijk R."/>
            <person name="Schleper C."/>
            <person name="Guy L."/>
            <person name="Ettema T.J."/>
        </authorList>
    </citation>
    <scope>NUCLEOTIDE SEQUENCE</scope>
</reference>
<dbReference type="InterPro" id="IPR027417">
    <property type="entry name" value="P-loop_NTPase"/>
</dbReference>
<evidence type="ECO:0000259" key="3">
    <source>
        <dbReference type="PROSITE" id="PS51194"/>
    </source>
</evidence>
<dbReference type="InterPro" id="IPR050496">
    <property type="entry name" value="SNF2_RAD54_helicase_repair"/>
</dbReference>
<keyword evidence="1" id="KW-0378">Hydrolase</keyword>
<dbReference type="SMART" id="SM00487">
    <property type="entry name" value="DEXDc"/>
    <property type="match status" value="1"/>
</dbReference>
<dbReference type="GO" id="GO:0016787">
    <property type="term" value="F:hydrolase activity"/>
    <property type="evidence" value="ECO:0007669"/>
    <property type="project" value="UniProtKB-KW"/>
</dbReference>
<dbReference type="CDD" id="cd18793">
    <property type="entry name" value="SF2_C_SNF"/>
    <property type="match status" value="1"/>
</dbReference>
<dbReference type="GO" id="GO:0005524">
    <property type="term" value="F:ATP binding"/>
    <property type="evidence" value="ECO:0007669"/>
    <property type="project" value="InterPro"/>
</dbReference>
<sequence length="467" mass="52866">MKLKLYAHQRQAIACAQKLGLRAGIFAEMGTGKTRISLEACDHLKRILVVAPLSAVGVWRNEIKKWGNGARMLNCTKGSVKKRAALLRHMMELHPRNRVFVVVGYESFWREPLRKALLSWEPELVIYDEAHRLARRRTKQSRFAHYLAANERAYTVPHRLGLTGTPAANGLQDYFSIFKALDPTVFGSSWPTFEARYIVKGGYLGYEIVGYRNEDELSAYIKKHAYRITKAEALDLPPQVDIKVPIRLSHKAEEIYKRMRKDAVAEVEGAQGRGTALGRIVLTNILRLQQVTSGFVKTEDSGIIDFDDTKAKALSDLLSDVLVQTKKVVVFCRFRHDVDKAQEVAAGYGRTIILDGRVPKEKRERGIRLFSTHKGPAILIGQVAVSSLAIDLTPASVGIFFSPDYSLTNFLQSRDRLHRIGQRQKVTYYHLVAENTIDEKVYQVLEKKEELMRGILDTVRLTELFSG</sequence>
<dbReference type="PROSITE" id="PS51194">
    <property type="entry name" value="HELICASE_CTER"/>
    <property type="match status" value="1"/>
</dbReference>
<dbReference type="InterPro" id="IPR014001">
    <property type="entry name" value="Helicase_ATP-bd"/>
</dbReference>
<proteinExistence type="predicted"/>
<comment type="caution">
    <text evidence="4">The sequence shown here is derived from an EMBL/GenBank/DDBJ whole genome shotgun (WGS) entry which is preliminary data.</text>
</comment>
<dbReference type="EMBL" id="LAZR01002756">
    <property type="protein sequence ID" value="KKN25970.1"/>
    <property type="molecule type" value="Genomic_DNA"/>
</dbReference>
<evidence type="ECO:0000259" key="2">
    <source>
        <dbReference type="PROSITE" id="PS51192"/>
    </source>
</evidence>